<evidence type="ECO:0000313" key="3">
    <source>
        <dbReference type="Proteomes" id="UP000789901"/>
    </source>
</evidence>
<evidence type="ECO:0000256" key="1">
    <source>
        <dbReference type="SAM" id="MobiDB-lite"/>
    </source>
</evidence>
<sequence length="115" mass="12641">MDITQPDKEHTTTNQEIPMIMDNNQPDLDNNQLDAPTGTNTTRSGTQNPYPTDQNNHALAQSTILIDTEVMIPLADLPTRSENNGEIDSTLQPTLDTPIPHTDETNSQDGTNNSQ</sequence>
<dbReference type="Proteomes" id="UP000789901">
    <property type="component" value="Unassembled WGS sequence"/>
</dbReference>
<feature type="region of interest" description="Disordered" evidence="1">
    <location>
        <begin position="76"/>
        <end position="115"/>
    </location>
</feature>
<proteinExistence type="predicted"/>
<feature type="region of interest" description="Disordered" evidence="1">
    <location>
        <begin position="1"/>
        <end position="57"/>
    </location>
</feature>
<feature type="compositionally biased region" description="Polar residues" evidence="1">
    <location>
        <begin position="80"/>
        <end position="95"/>
    </location>
</feature>
<comment type="caution">
    <text evidence="2">The sequence shown here is derived from an EMBL/GenBank/DDBJ whole genome shotgun (WGS) entry which is preliminary data.</text>
</comment>
<evidence type="ECO:0000313" key="2">
    <source>
        <dbReference type="EMBL" id="CAG8772776.1"/>
    </source>
</evidence>
<accession>A0ABN7VHM8</accession>
<organism evidence="2 3">
    <name type="scientific">Gigaspora margarita</name>
    <dbReference type="NCBI Taxonomy" id="4874"/>
    <lineage>
        <taxon>Eukaryota</taxon>
        <taxon>Fungi</taxon>
        <taxon>Fungi incertae sedis</taxon>
        <taxon>Mucoromycota</taxon>
        <taxon>Glomeromycotina</taxon>
        <taxon>Glomeromycetes</taxon>
        <taxon>Diversisporales</taxon>
        <taxon>Gigasporaceae</taxon>
        <taxon>Gigaspora</taxon>
    </lineage>
</organism>
<name>A0ABN7VHM8_GIGMA</name>
<reference evidence="2 3" key="1">
    <citation type="submission" date="2021-06" db="EMBL/GenBank/DDBJ databases">
        <authorList>
            <person name="Kallberg Y."/>
            <person name="Tangrot J."/>
            <person name="Rosling A."/>
        </authorList>
    </citation>
    <scope>NUCLEOTIDE SEQUENCE [LARGE SCALE GENOMIC DNA]</scope>
    <source>
        <strain evidence="2 3">120-4 pot B 10/14</strain>
    </source>
</reference>
<feature type="compositionally biased region" description="Polar residues" evidence="1">
    <location>
        <begin position="105"/>
        <end position="115"/>
    </location>
</feature>
<protein>
    <submittedName>
        <fullName evidence="2">5327_t:CDS:1</fullName>
    </submittedName>
</protein>
<feature type="compositionally biased region" description="Low complexity" evidence="1">
    <location>
        <begin position="22"/>
        <end position="34"/>
    </location>
</feature>
<feature type="compositionally biased region" description="Basic and acidic residues" evidence="1">
    <location>
        <begin position="1"/>
        <end position="11"/>
    </location>
</feature>
<keyword evidence="3" id="KW-1185">Reference proteome</keyword>
<dbReference type="EMBL" id="CAJVQB010015149">
    <property type="protein sequence ID" value="CAG8772776.1"/>
    <property type="molecule type" value="Genomic_DNA"/>
</dbReference>
<gene>
    <name evidence="2" type="ORF">GMARGA_LOCUS18715</name>
</gene>
<feature type="compositionally biased region" description="Polar residues" evidence="1">
    <location>
        <begin position="37"/>
        <end position="57"/>
    </location>
</feature>